<feature type="region of interest" description="Disordered" evidence="1">
    <location>
        <begin position="70"/>
        <end position="108"/>
    </location>
</feature>
<feature type="region of interest" description="Disordered" evidence="1">
    <location>
        <begin position="267"/>
        <end position="356"/>
    </location>
</feature>
<feature type="compositionally biased region" description="Basic and acidic residues" evidence="1">
    <location>
        <begin position="306"/>
        <end position="323"/>
    </location>
</feature>
<keyword evidence="2" id="KW-1133">Transmembrane helix</keyword>
<dbReference type="EMBL" id="WTXG01000027">
    <property type="protein sequence ID" value="KAI0298658.1"/>
    <property type="molecule type" value="Genomic_DNA"/>
</dbReference>
<evidence type="ECO:0000256" key="1">
    <source>
        <dbReference type="SAM" id="MobiDB-lite"/>
    </source>
</evidence>
<feature type="transmembrane region" description="Helical" evidence="2">
    <location>
        <begin position="179"/>
        <end position="203"/>
    </location>
</feature>
<keyword evidence="2" id="KW-0472">Membrane</keyword>
<protein>
    <submittedName>
        <fullName evidence="3">Uncharacterized protein</fullName>
    </submittedName>
</protein>
<reference evidence="3" key="1">
    <citation type="journal article" date="2022" name="New Phytol.">
        <title>Evolutionary transition to the ectomycorrhizal habit in the genomes of a hyperdiverse lineage of mushroom-forming fungi.</title>
        <authorList>
            <person name="Looney B."/>
            <person name="Miyauchi S."/>
            <person name="Morin E."/>
            <person name="Drula E."/>
            <person name="Courty P.E."/>
            <person name="Kohler A."/>
            <person name="Kuo A."/>
            <person name="LaButti K."/>
            <person name="Pangilinan J."/>
            <person name="Lipzen A."/>
            <person name="Riley R."/>
            <person name="Andreopoulos W."/>
            <person name="He G."/>
            <person name="Johnson J."/>
            <person name="Nolan M."/>
            <person name="Tritt A."/>
            <person name="Barry K.W."/>
            <person name="Grigoriev I.V."/>
            <person name="Nagy L.G."/>
            <person name="Hibbett D."/>
            <person name="Henrissat B."/>
            <person name="Matheny P.B."/>
            <person name="Labbe J."/>
            <person name="Martin F.M."/>
        </authorList>
    </citation>
    <scope>NUCLEOTIDE SEQUENCE</scope>
    <source>
        <strain evidence="3">BPL690</strain>
    </source>
</reference>
<organism evidence="3 4">
    <name type="scientific">Multifurca ochricompacta</name>
    <dbReference type="NCBI Taxonomy" id="376703"/>
    <lineage>
        <taxon>Eukaryota</taxon>
        <taxon>Fungi</taxon>
        <taxon>Dikarya</taxon>
        <taxon>Basidiomycota</taxon>
        <taxon>Agaricomycotina</taxon>
        <taxon>Agaricomycetes</taxon>
        <taxon>Russulales</taxon>
        <taxon>Russulaceae</taxon>
        <taxon>Multifurca</taxon>
    </lineage>
</organism>
<keyword evidence="2" id="KW-0812">Transmembrane</keyword>
<evidence type="ECO:0000256" key="2">
    <source>
        <dbReference type="SAM" id="Phobius"/>
    </source>
</evidence>
<accession>A0AAD4M1F1</accession>
<feature type="compositionally biased region" description="Low complexity" evidence="1">
    <location>
        <begin position="72"/>
        <end position="82"/>
    </location>
</feature>
<dbReference type="Proteomes" id="UP001203297">
    <property type="component" value="Unassembled WGS sequence"/>
</dbReference>
<evidence type="ECO:0000313" key="4">
    <source>
        <dbReference type="Proteomes" id="UP001203297"/>
    </source>
</evidence>
<comment type="caution">
    <text evidence="3">The sequence shown here is derived from an EMBL/GenBank/DDBJ whole genome shotgun (WGS) entry which is preliminary data.</text>
</comment>
<proteinExistence type="predicted"/>
<name>A0AAD4M1F1_9AGAM</name>
<dbReference type="CDD" id="cd12087">
    <property type="entry name" value="TM_EGFR-like"/>
    <property type="match status" value="1"/>
</dbReference>
<evidence type="ECO:0000313" key="3">
    <source>
        <dbReference type="EMBL" id="KAI0298658.1"/>
    </source>
</evidence>
<dbReference type="AlphaFoldDB" id="A0AAD4M1F1"/>
<gene>
    <name evidence="3" type="ORF">B0F90DRAFT_1818528</name>
</gene>
<keyword evidence="4" id="KW-1185">Reference proteome</keyword>
<sequence length="356" mass="37616">MADPSAVTQTVPSSDSSSLRFVGDWQLDPEHGFSNISCPSAPASVVLTFHGIQADVLGFMSFGDTNSPLRGSISSSKTGSSSDFAQPASGSQNGSSGEKRAKHPSVFYTTDPLPCDQHSLTLNVGPDQTMQIEQFDFIPCLEVNQTVSSSTAAPTSTSNSTDTISALGKQQQRPLGAGAIAGIVLGSLFFLILLSGAILFILLRRQRNPRSFPRPTPTLAHILGSASPSFGTGPFVSVSKSAPASIPAFAPASEALAVTTVPGMVDGLVEKPPLGPDDDDNNDDHGRRGADLDELGGHVVRGYLPDSKEWIASQEREQQQKQEGEEEGSTEAVLTTHSHTVESLPRYELRTSLPRS</sequence>